<geneLocation type="mitochondrion" evidence="2"/>
<feature type="chain" id="PRO_5018023571" description="SKP1 component POZ domain-containing protein" evidence="1">
    <location>
        <begin position="31"/>
        <end position="130"/>
    </location>
</feature>
<evidence type="ECO:0008006" key="4">
    <source>
        <dbReference type="Google" id="ProtNLM"/>
    </source>
</evidence>
<evidence type="ECO:0000313" key="3">
    <source>
        <dbReference type="Proteomes" id="UP000290189"/>
    </source>
</evidence>
<protein>
    <recommendedName>
        <fullName evidence="4">SKP1 component POZ domain-containing protein</fullName>
    </recommendedName>
</protein>
<dbReference type="EMBL" id="OVEO01000001">
    <property type="protein sequence ID" value="SPQ93028.1"/>
    <property type="molecule type" value="Genomic_DNA"/>
</dbReference>
<organism evidence="2 3">
    <name type="scientific">Plasmodiophora brassicae</name>
    <name type="common">Clubroot disease agent</name>
    <dbReference type="NCBI Taxonomy" id="37360"/>
    <lineage>
        <taxon>Eukaryota</taxon>
        <taxon>Sar</taxon>
        <taxon>Rhizaria</taxon>
        <taxon>Endomyxa</taxon>
        <taxon>Phytomyxea</taxon>
        <taxon>Plasmodiophorida</taxon>
        <taxon>Plasmodiophoridae</taxon>
        <taxon>Plasmodiophora</taxon>
    </lineage>
</organism>
<evidence type="ECO:0000256" key="1">
    <source>
        <dbReference type="SAM" id="SignalP"/>
    </source>
</evidence>
<evidence type="ECO:0000313" key="2">
    <source>
        <dbReference type="EMBL" id="SPQ93028.1"/>
    </source>
</evidence>
<name>A0A3P3XYM2_PLABS</name>
<keyword evidence="2" id="KW-0496">Mitochondrion</keyword>
<proteinExistence type="predicted"/>
<dbReference type="AlphaFoldDB" id="A0A3P3XYM2"/>
<keyword evidence="1" id="KW-0732">Signal</keyword>
<feature type="signal peptide" evidence="1">
    <location>
        <begin position="1"/>
        <end position="30"/>
    </location>
</feature>
<dbReference type="Proteomes" id="UP000290189">
    <property type="component" value="Unassembled WGS sequence"/>
</dbReference>
<gene>
    <name evidence="2" type="ORF">PLBR_LOCUS243</name>
</gene>
<accession>A0A3P3XYM2</accession>
<reference evidence="2 3" key="1">
    <citation type="submission" date="2018-03" db="EMBL/GenBank/DDBJ databases">
        <authorList>
            <person name="Fogelqvist J."/>
        </authorList>
    </citation>
    <scope>NUCLEOTIDE SEQUENCE [LARGE SCALE GENOMIC DNA]</scope>
</reference>
<sequence>MSHNQHLTCRLKPVLLSLLLIVHLKGFGEALQVQTKDNVVHHLPNDRAVMHSTLLGDLVHVLGDYSDSCISPLVDIDPDAFTDLVRYMKEVHNEVEDASEWIRNELGARSPSQTTRVLEAANYLEKPPCR</sequence>